<sequence length="117" mass="14218">MKRSDVDLREKLVLELSYQFMKNMTRDEYFIFAKGIFAYLIPYKNNGLTEKDMFSIINPEIYHGQYLKMDTEEIFGMRLETLLNELIAYCGTPIFWDSDFDDYIKKWDDYYKMGYFL</sequence>
<dbReference type="EMBL" id="JRLY01000032">
    <property type="protein sequence ID" value="KGO90959.1"/>
    <property type="molecule type" value="Genomic_DNA"/>
</dbReference>
<evidence type="ECO:0000313" key="2">
    <source>
        <dbReference type="Proteomes" id="UP000030111"/>
    </source>
</evidence>
<comment type="caution">
    <text evidence="1">The sequence shown here is derived from an EMBL/GenBank/DDBJ whole genome shotgun (WGS) entry which is preliminary data.</text>
</comment>
<evidence type="ECO:0000313" key="1">
    <source>
        <dbReference type="EMBL" id="KGO90959.1"/>
    </source>
</evidence>
<organism evidence="1 2">
    <name type="scientific">Flavobacterium subsaxonicum WB 4.1-42 = DSM 21790</name>
    <dbReference type="NCBI Taxonomy" id="1121898"/>
    <lineage>
        <taxon>Bacteria</taxon>
        <taxon>Pseudomonadati</taxon>
        <taxon>Bacteroidota</taxon>
        <taxon>Flavobacteriia</taxon>
        <taxon>Flavobacteriales</taxon>
        <taxon>Flavobacteriaceae</taxon>
        <taxon>Flavobacterium</taxon>
    </lineage>
</organism>
<protein>
    <submittedName>
        <fullName evidence="1">Uncharacterized protein</fullName>
    </submittedName>
</protein>
<keyword evidence="2" id="KW-1185">Reference proteome</keyword>
<proteinExistence type="predicted"/>
<gene>
    <name evidence="1" type="ORF">Q766_20690</name>
</gene>
<dbReference type="AlphaFoldDB" id="A0A0A2MF92"/>
<dbReference type="Proteomes" id="UP000030111">
    <property type="component" value="Unassembled WGS sequence"/>
</dbReference>
<reference evidence="1 2" key="1">
    <citation type="submission" date="2013-09" db="EMBL/GenBank/DDBJ databases">
        <authorList>
            <person name="Zeng Z."/>
            <person name="Chen C."/>
        </authorList>
    </citation>
    <scope>NUCLEOTIDE SEQUENCE [LARGE SCALE GENOMIC DNA]</scope>
    <source>
        <strain evidence="1 2">WB 4.1-42</strain>
    </source>
</reference>
<dbReference type="STRING" id="1121898.GCA_000422725_03195"/>
<name>A0A0A2MF92_9FLAO</name>
<accession>A0A0A2MF92</accession>